<comment type="caution">
    <text evidence="4">The sequence shown here is derived from an EMBL/GenBank/DDBJ whole genome shotgun (WGS) entry which is preliminary data.</text>
</comment>
<dbReference type="Gene3D" id="1.10.510.10">
    <property type="entry name" value="Transferase(Phosphotransferase) domain 1"/>
    <property type="match status" value="1"/>
</dbReference>
<evidence type="ECO:0000313" key="4">
    <source>
        <dbReference type="EMBL" id="RDB15897.1"/>
    </source>
</evidence>
<keyword evidence="1" id="KW-0547">Nucleotide-binding</keyword>
<dbReference type="Proteomes" id="UP000076154">
    <property type="component" value="Unassembled WGS sequence"/>
</dbReference>
<keyword evidence="5" id="KW-1185">Reference proteome</keyword>
<name>A0A369J5M4_HYPMA</name>
<dbReference type="PROSITE" id="PS50011">
    <property type="entry name" value="PROTEIN_KINASE_DOM"/>
    <property type="match status" value="1"/>
</dbReference>
<organism evidence="4 5">
    <name type="scientific">Hypsizygus marmoreus</name>
    <name type="common">White beech mushroom</name>
    <name type="synonym">Agaricus marmoreus</name>
    <dbReference type="NCBI Taxonomy" id="39966"/>
    <lineage>
        <taxon>Eukaryota</taxon>
        <taxon>Fungi</taxon>
        <taxon>Dikarya</taxon>
        <taxon>Basidiomycota</taxon>
        <taxon>Agaricomycotina</taxon>
        <taxon>Agaricomycetes</taxon>
        <taxon>Agaricomycetidae</taxon>
        <taxon>Agaricales</taxon>
        <taxon>Tricholomatineae</taxon>
        <taxon>Lyophyllaceae</taxon>
        <taxon>Hypsizygus</taxon>
    </lineage>
</organism>
<dbReference type="SUPFAM" id="SSF56112">
    <property type="entry name" value="Protein kinase-like (PK-like)"/>
    <property type="match status" value="1"/>
</dbReference>
<dbReference type="OrthoDB" id="2523927at2759"/>
<reference evidence="4" key="1">
    <citation type="submission" date="2018-04" db="EMBL/GenBank/DDBJ databases">
        <title>Whole genome sequencing of Hypsizygus marmoreus.</title>
        <authorList>
            <person name="Choi I.-G."/>
            <person name="Min B."/>
            <person name="Kim J.-G."/>
            <person name="Kim S."/>
            <person name="Oh Y.-L."/>
            <person name="Kong W.-S."/>
            <person name="Park H."/>
            <person name="Jeong J."/>
            <person name="Song E.-S."/>
        </authorList>
    </citation>
    <scope>NUCLEOTIDE SEQUENCE [LARGE SCALE GENOMIC DNA]</scope>
    <source>
        <strain evidence="4">51987-8</strain>
    </source>
</reference>
<evidence type="ECO:0000256" key="1">
    <source>
        <dbReference type="PROSITE-ProRule" id="PRU10141"/>
    </source>
</evidence>
<feature type="domain" description="Protein kinase" evidence="3">
    <location>
        <begin position="547"/>
        <end position="723"/>
    </location>
</feature>
<keyword evidence="1" id="KW-0067">ATP-binding</keyword>
<keyword evidence="4" id="KW-0808">Transferase</keyword>
<feature type="region of interest" description="Disordered" evidence="2">
    <location>
        <begin position="306"/>
        <end position="333"/>
    </location>
</feature>
<dbReference type="InterPro" id="IPR017441">
    <property type="entry name" value="Protein_kinase_ATP_BS"/>
</dbReference>
<dbReference type="InParanoid" id="A0A369J5M4"/>
<dbReference type="EMBL" id="LUEZ02000137">
    <property type="protein sequence ID" value="RDB15897.1"/>
    <property type="molecule type" value="Genomic_DNA"/>
</dbReference>
<dbReference type="InterPro" id="IPR011009">
    <property type="entry name" value="Kinase-like_dom_sf"/>
</dbReference>
<dbReference type="Pfam" id="PF00069">
    <property type="entry name" value="Pkinase"/>
    <property type="match status" value="1"/>
</dbReference>
<evidence type="ECO:0000313" key="5">
    <source>
        <dbReference type="Proteomes" id="UP000076154"/>
    </source>
</evidence>
<protein>
    <submittedName>
        <fullName evidence="4">MAP kinase kinase MKK1/SSP32</fullName>
    </submittedName>
</protein>
<dbReference type="InterPro" id="IPR000719">
    <property type="entry name" value="Prot_kinase_dom"/>
</dbReference>
<feature type="binding site" evidence="1">
    <location>
        <position position="583"/>
    </location>
    <ligand>
        <name>ATP</name>
        <dbReference type="ChEBI" id="CHEBI:30616"/>
    </ligand>
</feature>
<dbReference type="AlphaFoldDB" id="A0A369J5M4"/>
<proteinExistence type="predicted"/>
<accession>A0A369J5M4</accession>
<dbReference type="PROSITE" id="PS00107">
    <property type="entry name" value="PROTEIN_KINASE_ATP"/>
    <property type="match status" value="1"/>
</dbReference>
<dbReference type="PANTHER" id="PTHR37171:SF1">
    <property type="entry name" value="SERINE_THREONINE-PROTEIN KINASE YRZF-RELATED"/>
    <property type="match status" value="1"/>
</dbReference>
<feature type="compositionally biased region" description="Low complexity" evidence="2">
    <location>
        <begin position="306"/>
        <end position="323"/>
    </location>
</feature>
<dbReference type="STRING" id="39966.A0A369J5M4"/>
<gene>
    <name evidence="4" type="primary">MKK1</name>
    <name evidence="4" type="ORF">Hypma_003545</name>
</gene>
<evidence type="ECO:0000259" key="3">
    <source>
        <dbReference type="PROSITE" id="PS50011"/>
    </source>
</evidence>
<dbReference type="GO" id="GO:0005524">
    <property type="term" value="F:ATP binding"/>
    <property type="evidence" value="ECO:0007669"/>
    <property type="project" value="UniProtKB-UniRule"/>
</dbReference>
<dbReference type="PANTHER" id="PTHR37171">
    <property type="entry name" value="SERINE/THREONINE-PROTEIN KINASE YRZF-RELATED"/>
    <property type="match status" value="1"/>
</dbReference>
<dbReference type="GO" id="GO:0004672">
    <property type="term" value="F:protein kinase activity"/>
    <property type="evidence" value="ECO:0007669"/>
    <property type="project" value="InterPro"/>
</dbReference>
<sequence>MDRTLHDTPPPLPTEIQLLFDYRPPALSTRAEWSSHPQVSPFWFYDRHLDEKLNLLHVKPMPTLPKDLAALVDDGILAMRLRGFPLPEVSSTSVFTPEAYRRGFFPRVTDATSVGRFYDNTIANSCESVASVLAIHPHTSEWLPALMWAKTDGEWRPPSSWDEDFSIRIRFEPETDELLMPNGLPELLGHRTLQNLKDLARRFPELATCEIGVVSTETEFILRDMDRLTAGGFKPIFCGTVGTLPSISVYTPPPDPLSIPWTTRKPLSAVVSRATKRKSLKIHSSVDDSPPRRSLRLHKLLQNAVRQHQPTTRTRVPTQTSSQLPSPNNSAVRINRRSDITPPVRHATHRSQQTDFLVQHTWVRAVCSDTTIILFHCGNFERIGIRHRNSQTLYLSDLIDVVHDTDPARGKLHVGLYMAAYLDTMDRFIQLKELESHPQPPPKVLVPKIPPAPLGRLANKKSTTTKKRNRAAFEADISTDDVESESSIIFREAGLRNLALIQLRYGVFNSVSPASFLRVGRSLAPVIGPIRPPRVRRKYSTREHFTLLLHSTIGRGATGHVHNASLELTTSGGKELAHEVVVKLAFTPEQQERLEHEYSIYRHLASSGVHGIIVDVFGLFRDIEGDTMAIVMSHGAPNGSSLLDTYTAIYDDPSSAAFLAAMKVIHDAGVCHNDVRPPNLLLDDKGKITILDFDRADLMSSEEQREREMGTLTDLLDGVDPEY</sequence>
<dbReference type="InterPro" id="IPR052396">
    <property type="entry name" value="Meiotic_Drive_Suppr_Kinase"/>
</dbReference>
<keyword evidence="4" id="KW-0418">Kinase</keyword>
<evidence type="ECO:0000256" key="2">
    <source>
        <dbReference type="SAM" id="MobiDB-lite"/>
    </source>
</evidence>